<dbReference type="InterPro" id="IPR048367">
    <property type="entry name" value="TNP-like_RNaseH_C"/>
</dbReference>
<accession>A0A9J6HBR4</accession>
<dbReference type="VEuPathDB" id="VectorBase:HLOH_048020"/>
<sequence length="600" mass="66685">MRQYESSFGFNGTVLSGISKKTQKMTEFGRHGGIILDEMKLDENFAVAAGTGKIDGFVDLGPFTTEADKSQTCDHGLVIMFQPLSGSWHQILGVFASKGNVKAPLLSKIVMEAVLLAENAGLKVDYVTCDGASWNRAMWKKFGISATAKAIKPSVPHPCGDDRRLFFLSDFPHLVKCVRNGFVSHGYKTPEGHVDVKPIKVAHENDKCATTLKVMPKITTVHVQPNDFEKMKVNFAFHLFSAEVLRGLFFYKKQIAKFYDYGDQTGKFVSFMQKLILVMTSRLPSGALKPGSREEKVLLEALNYIDEWEAVTGPKKLGFLSYSTALGLRVTLKATLDLLTYLTEKIGYKYLLTSRLSQDPIEKLFGIIRQFFGCNDHPTSAQFLTAVNCLSFYNLVKAPDTGNCAGGALMALVGTSDGAGHVDTLLDSGKLDEASKTLKASSIVPDHVYPEQTSDARLIYYLAGYVARRKILTTKCRDCFEDLLTSAEDADKDISSFTAFCDNGGLLCPSQELFSFIGALEDSFTLRFSWNKLHRDSISEVMDSLHNLPLVGCTAHNKALTSSIVKFFMMTRLHFYTKSLNKERASKREKKKHLKLRRVT</sequence>
<evidence type="ECO:0000259" key="3">
    <source>
        <dbReference type="Pfam" id="PF21789"/>
    </source>
</evidence>
<dbReference type="Pfam" id="PF21787">
    <property type="entry name" value="TNP-like_RNaseH_N"/>
    <property type="match status" value="1"/>
</dbReference>
<dbReference type="AlphaFoldDB" id="A0A9J6HBR4"/>
<dbReference type="PANTHER" id="PTHR47577">
    <property type="entry name" value="THAP DOMAIN-CONTAINING PROTEIN 6"/>
    <property type="match status" value="1"/>
</dbReference>
<dbReference type="OrthoDB" id="6485269at2759"/>
<name>A0A9J6HBR4_HAELO</name>
<gene>
    <name evidence="4" type="ORF">HPB48_026324</name>
</gene>
<comment type="caution">
    <text evidence="4">The sequence shown here is derived from an EMBL/GenBank/DDBJ whole genome shotgun (WGS) entry which is preliminary data.</text>
</comment>
<evidence type="ECO:0000259" key="2">
    <source>
        <dbReference type="Pfam" id="PF21788"/>
    </source>
</evidence>
<evidence type="ECO:0000259" key="1">
    <source>
        <dbReference type="Pfam" id="PF21787"/>
    </source>
</evidence>
<dbReference type="PANTHER" id="PTHR47577:SF2">
    <property type="entry name" value="THAP DOMAIN CONTAINING 9"/>
    <property type="match status" value="1"/>
</dbReference>
<evidence type="ECO:0008006" key="6">
    <source>
        <dbReference type="Google" id="ProtNLM"/>
    </source>
</evidence>
<dbReference type="Pfam" id="PF21789">
    <property type="entry name" value="TNP-like_RNaseH_C"/>
    <property type="match status" value="1"/>
</dbReference>
<evidence type="ECO:0000313" key="5">
    <source>
        <dbReference type="Proteomes" id="UP000821853"/>
    </source>
</evidence>
<reference evidence="4 5" key="1">
    <citation type="journal article" date="2020" name="Cell">
        <title>Large-Scale Comparative Analyses of Tick Genomes Elucidate Their Genetic Diversity and Vector Capacities.</title>
        <authorList>
            <consortium name="Tick Genome and Microbiome Consortium (TIGMIC)"/>
            <person name="Jia N."/>
            <person name="Wang J."/>
            <person name="Shi W."/>
            <person name="Du L."/>
            <person name="Sun Y."/>
            <person name="Zhan W."/>
            <person name="Jiang J.F."/>
            <person name="Wang Q."/>
            <person name="Zhang B."/>
            <person name="Ji P."/>
            <person name="Bell-Sakyi L."/>
            <person name="Cui X.M."/>
            <person name="Yuan T.T."/>
            <person name="Jiang B.G."/>
            <person name="Yang W.F."/>
            <person name="Lam T.T."/>
            <person name="Chang Q.C."/>
            <person name="Ding S.J."/>
            <person name="Wang X.J."/>
            <person name="Zhu J.G."/>
            <person name="Ruan X.D."/>
            <person name="Zhao L."/>
            <person name="Wei J.T."/>
            <person name="Ye R.Z."/>
            <person name="Que T.C."/>
            <person name="Du C.H."/>
            <person name="Zhou Y.H."/>
            <person name="Cheng J.X."/>
            <person name="Dai P.F."/>
            <person name="Guo W.B."/>
            <person name="Han X.H."/>
            <person name="Huang E.J."/>
            <person name="Li L.F."/>
            <person name="Wei W."/>
            <person name="Gao Y.C."/>
            <person name="Liu J.Z."/>
            <person name="Shao H.Z."/>
            <person name="Wang X."/>
            <person name="Wang C.C."/>
            <person name="Yang T.C."/>
            <person name="Huo Q.B."/>
            <person name="Li W."/>
            <person name="Chen H.Y."/>
            <person name="Chen S.E."/>
            <person name="Zhou L.G."/>
            <person name="Ni X.B."/>
            <person name="Tian J.H."/>
            <person name="Sheng Y."/>
            <person name="Liu T."/>
            <person name="Pan Y.S."/>
            <person name="Xia L.Y."/>
            <person name="Li J."/>
            <person name="Zhao F."/>
            <person name="Cao W.C."/>
        </authorList>
    </citation>
    <scope>NUCLEOTIDE SEQUENCE [LARGE SCALE GENOMIC DNA]</scope>
    <source>
        <strain evidence="4">HaeL-2018</strain>
    </source>
</reference>
<feature type="domain" description="Transposable element P transposase-like GTP-binding insertion" evidence="2">
    <location>
        <begin position="173"/>
        <end position="284"/>
    </location>
</feature>
<dbReference type="Proteomes" id="UP000821853">
    <property type="component" value="Unassembled WGS sequence"/>
</dbReference>
<dbReference type="Pfam" id="PF21788">
    <property type="entry name" value="TNP-like_GBD"/>
    <property type="match status" value="1"/>
</dbReference>
<protein>
    <recommendedName>
        <fullName evidence="6">Transposable element P transposase</fullName>
    </recommendedName>
</protein>
<dbReference type="InterPro" id="IPR048366">
    <property type="entry name" value="TNP-like_GBD"/>
</dbReference>
<dbReference type="OMA" id="KIDYICC"/>
<proteinExistence type="predicted"/>
<dbReference type="EMBL" id="JABSTR010002121">
    <property type="protein sequence ID" value="KAH9384328.1"/>
    <property type="molecule type" value="Genomic_DNA"/>
</dbReference>
<organism evidence="4 5">
    <name type="scientific">Haemaphysalis longicornis</name>
    <name type="common">Bush tick</name>
    <dbReference type="NCBI Taxonomy" id="44386"/>
    <lineage>
        <taxon>Eukaryota</taxon>
        <taxon>Metazoa</taxon>
        <taxon>Ecdysozoa</taxon>
        <taxon>Arthropoda</taxon>
        <taxon>Chelicerata</taxon>
        <taxon>Arachnida</taxon>
        <taxon>Acari</taxon>
        <taxon>Parasitiformes</taxon>
        <taxon>Ixodida</taxon>
        <taxon>Ixodoidea</taxon>
        <taxon>Ixodidae</taxon>
        <taxon>Haemaphysalinae</taxon>
        <taxon>Haemaphysalis</taxon>
    </lineage>
</organism>
<evidence type="ECO:0000313" key="4">
    <source>
        <dbReference type="EMBL" id="KAH9384328.1"/>
    </source>
</evidence>
<feature type="domain" description="Transposable element P transposase-like RNase H" evidence="1">
    <location>
        <begin position="8"/>
        <end position="143"/>
    </location>
</feature>
<keyword evidence="5" id="KW-1185">Reference proteome</keyword>
<feature type="domain" description="Transposable element P transposase-like RNase H C-terminal" evidence="3">
    <location>
        <begin position="355"/>
        <end position="386"/>
    </location>
</feature>
<dbReference type="InterPro" id="IPR048365">
    <property type="entry name" value="TNP-like_RNaseH_N"/>
</dbReference>